<feature type="non-terminal residue" evidence="1">
    <location>
        <position position="1"/>
    </location>
</feature>
<organism evidence="1">
    <name type="scientific">marine sediment metagenome</name>
    <dbReference type="NCBI Taxonomy" id="412755"/>
    <lineage>
        <taxon>unclassified sequences</taxon>
        <taxon>metagenomes</taxon>
        <taxon>ecological metagenomes</taxon>
    </lineage>
</organism>
<protein>
    <submittedName>
        <fullName evidence="1">Uncharacterized protein</fullName>
    </submittedName>
</protein>
<comment type="caution">
    <text evidence="1">The sequence shown here is derived from an EMBL/GenBank/DDBJ whole genome shotgun (WGS) entry which is preliminary data.</text>
</comment>
<dbReference type="EMBL" id="BARS01004350">
    <property type="protein sequence ID" value="GAF76817.1"/>
    <property type="molecule type" value="Genomic_DNA"/>
</dbReference>
<sequence length="150" mass="17138">ARIVGFTTSYCPILQFKGSHKLLFVPSDGQFFTWDLEEFTDLPHISPEGILETVSPRTGKLIRWGLVAQDDKIADYRYDLDILNHTIILEKSDDVNDQRSMFTREEVEELILNNISLPGFEFNQEQVDELAVIFGLKEAEDAVQNNVCNS</sequence>
<gene>
    <name evidence="1" type="ORF">S01H1_08486</name>
</gene>
<accession>X0SLP4</accession>
<proteinExistence type="predicted"/>
<dbReference type="AlphaFoldDB" id="X0SLP4"/>
<evidence type="ECO:0000313" key="1">
    <source>
        <dbReference type="EMBL" id="GAF76817.1"/>
    </source>
</evidence>
<name>X0SLP4_9ZZZZ</name>
<reference evidence="1" key="1">
    <citation type="journal article" date="2014" name="Front. Microbiol.">
        <title>High frequency of phylogenetically diverse reductive dehalogenase-homologous genes in deep subseafloor sedimentary metagenomes.</title>
        <authorList>
            <person name="Kawai M."/>
            <person name="Futagami T."/>
            <person name="Toyoda A."/>
            <person name="Takaki Y."/>
            <person name="Nishi S."/>
            <person name="Hori S."/>
            <person name="Arai W."/>
            <person name="Tsubouchi T."/>
            <person name="Morono Y."/>
            <person name="Uchiyama I."/>
            <person name="Ito T."/>
            <person name="Fujiyama A."/>
            <person name="Inagaki F."/>
            <person name="Takami H."/>
        </authorList>
    </citation>
    <scope>NUCLEOTIDE SEQUENCE</scope>
    <source>
        <strain evidence="1">Expedition CK06-06</strain>
    </source>
</reference>